<dbReference type="PROSITE" id="PS51318">
    <property type="entry name" value="TAT"/>
    <property type="match status" value="1"/>
</dbReference>
<evidence type="ECO:0000313" key="1">
    <source>
        <dbReference type="EMBL" id="QQP87964.1"/>
    </source>
</evidence>
<dbReference type="RefSeq" id="WP_201072258.1">
    <property type="nucleotide sequence ID" value="NZ_CP067420.1"/>
</dbReference>
<accession>A0ABX7B294</accession>
<gene>
    <name evidence="1" type="ORF">IGS68_18035</name>
</gene>
<name>A0ABX7B294_9PROT</name>
<sequence length="197" mass="21446">MAESSLTIPGAVSRRFLFSVATAAPVTLASAGLTPGSAPAAFPAGVAAVLERYRAVGLRLRDAEATRAGAYSAVPAMYRRGPSGGKPQVGRPEWTVEEIRQLGLPPDMPRRFSQADLEEHHLRAVTLNPENREELTRQFKARLAAYKKRKARQKDWLDRAGLTPFNREIDRLNKERASIGRELMALLTASDGAAANA</sequence>
<dbReference type="EMBL" id="CP067420">
    <property type="protein sequence ID" value="QQP87964.1"/>
    <property type="molecule type" value="Genomic_DNA"/>
</dbReference>
<proteinExistence type="predicted"/>
<evidence type="ECO:0000313" key="2">
    <source>
        <dbReference type="Proteomes" id="UP000595197"/>
    </source>
</evidence>
<keyword evidence="2" id="KW-1185">Reference proteome</keyword>
<dbReference type="InterPro" id="IPR006311">
    <property type="entry name" value="TAT_signal"/>
</dbReference>
<protein>
    <submittedName>
        <fullName evidence="1">Uncharacterized protein</fullName>
    </submittedName>
</protein>
<organism evidence="1 2">
    <name type="scientific">Skermanella cutis</name>
    <dbReference type="NCBI Taxonomy" id="2775420"/>
    <lineage>
        <taxon>Bacteria</taxon>
        <taxon>Pseudomonadati</taxon>
        <taxon>Pseudomonadota</taxon>
        <taxon>Alphaproteobacteria</taxon>
        <taxon>Rhodospirillales</taxon>
        <taxon>Azospirillaceae</taxon>
        <taxon>Skermanella</taxon>
    </lineage>
</organism>
<dbReference type="Proteomes" id="UP000595197">
    <property type="component" value="Chromosome"/>
</dbReference>
<reference evidence="1" key="1">
    <citation type="submission" date="2021-02" db="EMBL/GenBank/DDBJ databases">
        <title>Skermanella TT6 skin isolate.</title>
        <authorList>
            <person name="Lee K."/>
            <person name="Ganzorig M."/>
        </authorList>
    </citation>
    <scope>NUCLEOTIDE SEQUENCE</scope>
    <source>
        <strain evidence="1">TT6</strain>
    </source>
</reference>